<name>A0ABU4AL85_9HYPH</name>
<accession>A0ABU4AL85</accession>
<protein>
    <recommendedName>
        <fullName evidence="9">TRAP transporter small permease protein</fullName>
    </recommendedName>
</protein>
<evidence type="ECO:0000256" key="9">
    <source>
        <dbReference type="RuleBase" id="RU369079"/>
    </source>
</evidence>
<dbReference type="Pfam" id="PF04290">
    <property type="entry name" value="DctQ"/>
    <property type="match status" value="1"/>
</dbReference>
<evidence type="ECO:0000256" key="3">
    <source>
        <dbReference type="ARBA" id="ARBA00022475"/>
    </source>
</evidence>
<evidence type="ECO:0000259" key="10">
    <source>
        <dbReference type="Pfam" id="PF04290"/>
    </source>
</evidence>
<dbReference type="Proteomes" id="UP001185659">
    <property type="component" value="Unassembled WGS sequence"/>
</dbReference>
<feature type="transmembrane region" description="Helical" evidence="9">
    <location>
        <begin position="85"/>
        <end position="104"/>
    </location>
</feature>
<gene>
    <name evidence="11" type="ORF">R2G56_11820</name>
</gene>
<keyword evidence="7 9" id="KW-0472">Membrane</keyword>
<evidence type="ECO:0000313" key="11">
    <source>
        <dbReference type="EMBL" id="MDV6226974.1"/>
    </source>
</evidence>
<comment type="similarity">
    <text evidence="8 9">Belongs to the TRAP transporter small permease family.</text>
</comment>
<evidence type="ECO:0000256" key="5">
    <source>
        <dbReference type="ARBA" id="ARBA00022692"/>
    </source>
</evidence>
<dbReference type="RefSeq" id="WP_317561400.1">
    <property type="nucleotide sequence ID" value="NZ_JAWLIP010000005.1"/>
</dbReference>
<comment type="function">
    <text evidence="9">Part of the tripartite ATP-independent periplasmic (TRAP) transport system.</text>
</comment>
<proteinExistence type="inferred from homology"/>
<evidence type="ECO:0000256" key="4">
    <source>
        <dbReference type="ARBA" id="ARBA00022519"/>
    </source>
</evidence>
<keyword evidence="12" id="KW-1185">Reference proteome</keyword>
<evidence type="ECO:0000256" key="2">
    <source>
        <dbReference type="ARBA" id="ARBA00022448"/>
    </source>
</evidence>
<feature type="transmembrane region" description="Helical" evidence="9">
    <location>
        <begin position="124"/>
        <end position="151"/>
    </location>
</feature>
<comment type="subcellular location">
    <subcellularLocation>
        <location evidence="1 9">Cell inner membrane</location>
        <topology evidence="1 9">Multi-pass membrane protein</topology>
    </subcellularLocation>
</comment>
<evidence type="ECO:0000256" key="1">
    <source>
        <dbReference type="ARBA" id="ARBA00004429"/>
    </source>
</evidence>
<evidence type="ECO:0000256" key="8">
    <source>
        <dbReference type="ARBA" id="ARBA00038436"/>
    </source>
</evidence>
<keyword evidence="4 9" id="KW-0997">Cell inner membrane</keyword>
<evidence type="ECO:0000256" key="7">
    <source>
        <dbReference type="ARBA" id="ARBA00023136"/>
    </source>
</evidence>
<keyword evidence="6 9" id="KW-1133">Transmembrane helix</keyword>
<evidence type="ECO:0000313" key="12">
    <source>
        <dbReference type="Proteomes" id="UP001185659"/>
    </source>
</evidence>
<feature type="transmembrane region" description="Helical" evidence="9">
    <location>
        <begin position="12"/>
        <end position="36"/>
    </location>
</feature>
<dbReference type="PANTHER" id="PTHR35011">
    <property type="entry name" value="2,3-DIKETO-L-GULONATE TRAP TRANSPORTER SMALL PERMEASE PROTEIN YIAM"/>
    <property type="match status" value="1"/>
</dbReference>
<keyword evidence="2 9" id="KW-0813">Transport</keyword>
<keyword evidence="3" id="KW-1003">Cell membrane</keyword>
<comment type="subunit">
    <text evidence="9">The complex comprises the extracytoplasmic solute receptor protein and the two transmembrane proteins.</text>
</comment>
<evidence type="ECO:0000256" key="6">
    <source>
        <dbReference type="ARBA" id="ARBA00022989"/>
    </source>
</evidence>
<dbReference type="InterPro" id="IPR007387">
    <property type="entry name" value="TRAP_DctQ"/>
</dbReference>
<dbReference type="InterPro" id="IPR055348">
    <property type="entry name" value="DctQ"/>
</dbReference>
<feature type="domain" description="Tripartite ATP-independent periplasmic transporters DctQ component" evidence="10">
    <location>
        <begin position="22"/>
        <end position="153"/>
    </location>
</feature>
<feature type="transmembrane region" description="Helical" evidence="9">
    <location>
        <begin position="48"/>
        <end position="64"/>
    </location>
</feature>
<reference evidence="11 12" key="1">
    <citation type="submission" date="2023-10" db="EMBL/GenBank/DDBJ databases">
        <authorList>
            <person name="Venkata Ramana C."/>
            <person name="Sasikala C."/>
            <person name="Dhurka M."/>
        </authorList>
    </citation>
    <scope>NUCLEOTIDE SEQUENCE [LARGE SCALE GENOMIC DNA]</scope>
    <source>
        <strain evidence="11 12">KCTC 32151</strain>
    </source>
</reference>
<dbReference type="PANTHER" id="PTHR35011:SF10">
    <property type="entry name" value="TRAP TRANSPORTER SMALL PERMEASE PROTEIN"/>
    <property type="match status" value="1"/>
</dbReference>
<comment type="caution">
    <text evidence="11">The sequence shown here is derived from an EMBL/GenBank/DDBJ whole genome shotgun (WGS) entry which is preliminary data.</text>
</comment>
<organism evidence="11 12">
    <name type="scientific">Nitratireductor aquimarinus</name>
    <dbReference type="NCBI Taxonomy" id="889300"/>
    <lineage>
        <taxon>Bacteria</taxon>
        <taxon>Pseudomonadati</taxon>
        <taxon>Pseudomonadota</taxon>
        <taxon>Alphaproteobacteria</taxon>
        <taxon>Hyphomicrobiales</taxon>
        <taxon>Phyllobacteriaceae</taxon>
        <taxon>Nitratireductor</taxon>
    </lineage>
</organism>
<sequence>MQAVRWLNIGSAILASIAMLAMMVNITIDVAVRYFLNGQIVGTLEIVSFYYMVSLVFLGLGYVEQRNENIRVDLFALMMPQWAQLALYLLACVLGLGFFALLFWQSLHDALRATLNGEEAMSNFAFYIWPARWALPVGFACVFLAILSNLLTSIIRRKAL</sequence>
<keyword evidence="5 9" id="KW-0812">Transmembrane</keyword>
<dbReference type="EMBL" id="JAWLIP010000005">
    <property type="protein sequence ID" value="MDV6226974.1"/>
    <property type="molecule type" value="Genomic_DNA"/>
</dbReference>